<dbReference type="Gene3D" id="3.40.710.10">
    <property type="entry name" value="DD-peptidase/beta-lactamase superfamily"/>
    <property type="match status" value="1"/>
</dbReference>
<dbReference type="InterPro" id="IPR012338">
    <property type="entry name" value="Beta-lactam/transpept-like"/>
</dbReference>
<accession>A0AA37XFR7</accession>
<dbReference type="EMBL" id="BSUM01000001">
    <property type="protein sequence ID" value="GMA32608.1"/>
    <property type="molecule type" value="Genomic_DNA"/>
</dbReference>
<gene>
    <name evidence="2" type="ORF">GCM10025875_26000</name>
</gene>
<dbReference type="Proteomes" id="UP001157161">
    <property type="component" value="Unassembled WGS sequence"/>
</dbReference>
<reference evidence="2" key="1">
    <citation type="journal article" date="2014" name="Int. J. Syst. Evol. Microbiol.">
        <title>Complete genome sequence of Corynebacterium casei LMG S-19264T (=DSM 44701T), isolated from a smear-ripened cheese.</title>
        <authorList>
            <consortium name="US DOE Joint Genome Institute (JGI-PGF)"/>
            <person name="Walter F."/>
            <person name="Albersmeier A."/>
            <person name="Kalinowski J."/>
            <person name="Ruckert C."/>
        </authorList>
    </citation>
    <scope>NUCLEOTIDE SEQUENCE</scope>
    <source>
        <strain evidence="2">NBRC 112290</strain>
    </source>
</reference>
<dbReference type="AlphaFoldDB" id="A0AA37XFR7"/>
<keyword evidence="3" id="KW-1185">Reference proteome</keyword>
<proteinExistence type="predicted"/>
<comment type="caution">
    <text evidence="2">The sequence shown here is derived from an EMBL/GenBank/DDBJ whole genome shotgun (WGS) entry which is preliminary data.</text>
</comment>
<name>A0AA37XFR7_9MICO</name>
<sequence length="133" mass="13650">MRGDLRAGAMVGTTRRGRRREAWVGEGIAPAGGVRATAADVARLAAAILAGGVPGLAALEPRTTLERDGLGPAWLTSQVPTPGGASRTITWHNGGTGGFRSYLGLDRERGRAVVAISPRASAPDRAARAWLAG</sequence>
<dbReference type="Pfam" id="PF00144">
    <property type="entry name" value="Beta-lactamase"/>
    <property type="match status" value="1"/>
</dbReference>
<evidence type="ECO:0000259" key="1">
    <source>
        <dbReference type="Pfam" id="PF00144"/>
    </source>
</evidence>
<feature type="domain" description="Beta-lactamase-related" evidence="1">
    <location>
        <begin position="12"/>
        <end position="130"/>
    </location>
</feature>
<organism evidence="2 3">
    <name type="scientific">Litorihabitans aurantiacus</name>
    <dbReference type="NCBI Taxonomy" id="1930061"/>
    <lineage>
        <taxon>Bacteria</taxon>
        <taxon>Bacillati</taxon>
        <taxon>Actinomycetota</taxon>
        <taxon>Actinomycetes</taxon>
        <taxon>Micrococcales</taxon>
        <taxon>Beutenbergiaceae</taxon>
        <taxon>Litorihabitans</taxon>
    </lineage>
</organism>
<evidence type="ECO:0000313" key="3">
    <source>
        <dbReference type="Proteomes" id="UP001157161"/>
    </source>
</evidence>
<protein>
    <recommendedName>
        <fullName evidence="1">Beta-lactamase-related domain-containing protein</fullName>
    </recommendedName>
</protein>
<evidence type="ECO:0000313" key="2">
    <source>
        <dbReference type="EMBL" id="GMA32608.1"/>
    </source>
</evidence>
<dbReference type="SUPFAM" id="SSF56601">
    <property type="entry name" value="beta-lactamase/transpeptidase-like"/>
    <property type="match status" value="1"/>
</dbReference>
<reference evidence="2" key="2">
    <citation type="submission" date="2023-02" db="EMBL/GenBank/DDBJ databases">
        <authorList>
            <person name="Sun Q."/>
            <person name="Mori K."/>
        </authorList>
    </citation>
    <scope>NUCLEOTIDE SEQUENCE</scope>
    <source>
        <strain evidence="2">NBRC 112290</strain>
    </source>
</reference>
<dbReference type="InterPro" id="IPR001466">
    <property type="entry name" value="Beta-lactam-related"/>
</dbReference>